<reference evidence="2" key="2">
    <citation type="submission" date="2020-08" db="EMBL/GenBank/DDBJ databases">
        <title>Plant Genome Project.</title>
        <authorList>
            <person name="Zhang R.-G."/>
        </authorList>
    </citation>
    <scope>NUCLEOTIDE SEQUENCE</scope>
    <source>
        <strain evidence="2">Huo1</strain>
        <tissue evidence="2">Leaf</tissue>
    </source>
</reference>
<dbReference type="EMBL" id="PNBA02000019">
    <property type="protein sequence ID" value="KAG6391689.1"/>
    <property type="molecule type" value="Genomic_DNA"/>
</dbReference>
<dbReference type="Proteomes" id="UP000298416">
    <property type="component" value="Unassembled WGS sequence"/>
</dbReference>
<accession>A0A8X8WCK8</accession>
<dbReference type="InterPro" id="IPR006016">
    <property type="entry name" value="UspA"/>
</dbReference>
<dbReference type="InterPro" id="IPR006015">
    <property type="entry name" value="Universal_stress_UspA"/>
</dbReference>
<evidence type="ECO:0000313" key="3">
    <source>
        <dbReference type="Proteomes" id="UP000298416"/>
    </source>
</evidence>
<evidence type="ECO:0000313" key="2">
    <source>
        <dbReference type="EMBL" id="KAG6391689.1"/>
    </source>
</evidence>
<dbReference type="CDD" id="cd23659">
    <property type="entry name" value="USP_At3g01520-like"/>
    <property type="match status" value="1"/>
</dbReference>
<dbReference type="Gene3D" id="3.40.50.620">
    <property type="entry name" value="HUPs"/>
    <property type="match status" value="1"/>
</dbReference>
<protein>
    <recommendedName>
        <fullName evidence="1">UspA domain-containing protein</fullName>
    </recommendedName>
</protein>
<reference evidence="2" key="1">
    <citation type="submission" date="2018-01" db="EMBL/GenBank/DDBJ databases">
        <authorList>
            <person name="Mao J.F."/>
        </authorList>
    </citation>
    <scope>NUCLEOTIDE SEQUENCE</scope>
    <source>
        <strain evidence="2">Huo1</strain>
        <tissue evidence="2">Leaf</tissue>
    </source>
</reference>
<dbReference type="PANTHER" id="PTHR31964:SF113">
    <property type="entry name" value="USPA DOMAIN-CONTAINING PROTEIN"/>
    <property type="match status" value="1"/>
</dbReference>
<organism evidence="2">
    <name type="scientific">Salvia splendens</name>
    <name type="common">Scarlet sage</name>
    <dbReference type="NCBI Taxonomy" id="180675"/>
    <lineage>
        <taxon>Eukaryota</taxon>
        <taxon>Viridiplantae</taxon>
        <taxon>Streptophyta</taxon>
        <taxon>Embryophyta</taxon>
        <taxon>Tracheophyta</taxon>
        <taxon>Spermatophyta</taxon>
        <taxon>Magnoliopsida</taxon>
        <taxon>eudicotyledons</taxon>
        <taxon>Gunneridae</taxon>
        <taxon>Pentapetalae</taxon>
        <taxon>asterids</taxon>
        <taxon>lamiids</taxon>
        <taxon>Lamiales</taxon>
        <taxon>Lamiaceae</taxon>
        <taxon>Nepetoideae</taxon>
        <taxon>Mentheae</taxon>
        <taxon>Salviinae</taxon>
        <taxon>Salvia</taxon>
        <taxon>Salvia subgen. Calosphace</taxon>
        <taxon>core Calosphace</taxon>
    </lineage>
</organism>
<gene>
    <name evidence="2" type="ORF">SASPL_149446</name>
</gene>
<evidence type="ECO:0000259" key="1">
    <source>
        <dbReference type="Pfam" id="PF00582"/>
    </source>
</evidence>
<feature type="domain" description="UspA" evidence="1">
    <location>
        <begin position="70"/>
        <end position="217"/>
    </location>
</feature>
<dbReference type="InterPro" id="IPR014729">
    <property type="entry name" value="Rossmann-like_a/b/a_fold"/>
</dbReference>
<dbReference type="AlphaFoldDB" id="A0A8X8WCK8"/>
<dbReference type="PANTHER" id="PTHR31964">
    <property type="entry name" value="ADENINE NUCLEOTIDE ALPHA HYDROLASES-LIKE SUPERFAMILY PROTEIN"/>
    <property type="match status" value="1"/>
</dbReference>
<proteinExistence type="predicted"/>
<sequence length="220" mass="24118">MTWEAACLLNAPSWPGHRNCPQSPFHVTFCLPSTGVAMGTGRRAADCCGKAGRDRKEEWFSGRKSGRGKKKVMVAIDESEFSLYALEWTLQNLLETLEDSKLVIFTAQSLSDFGFLYASSYGAAPIELVTSLQENNRKIAEALLEKAKGICTTYGVSGETITQVGEPKEVICEAVEKLNIDLLVLGSHGRRGLQRAFLGSVSDYCVHNAKCHVLVVKKNE</sequence>
<dbReference type="PRINTS" id="PR01438">
    <property type="entry name" value="UNVRSLSTRESS"/>
</dbReference>
<dbReference type="Pfam" id="PF00582">
    <property type="entry name" value="Usp"/>
    <property type="match status" value="1"/>
</dbReference>
<comment type="caution">
    <text evidence="2">The sequence shown here is derived from an EMBL/GenBank/DDBJ whole genome shotgun (WGS) entry which is preliminary data.</text>
</comment>
<dbReference type="SUPFAM" id="SSF52402">
    <property type="entry name" value="Adenine nucleotide alpha hydrolases-like"/>
    <property type="match status" value="1"/>
</dbReference>
<name>A0A8X8WCK8_SALSN</name>
<keyword evidence="3" id="KW-1185">Reference proteome</keyword>